<evidence type="ECO:0000256" key="1">
    <source>
        <dbReference type="ARBA" id="ARBA00023015"/>
    </source>
</evidence>
<dbReference type="SUPFAM" id="SSF47413">
    <property type="entry name" value="lambda repressor-like DNA-binding domains"/>
    <property type="match status" value="1"/>
</dbReference>
<evidence type="ECO:0000256" key="3">
    <source>
        <dbReference type="ARBA" id="ARBA00023163"/>
    </source>
</evidence>
<evidence type="ECO:0000313" key="5">
    <source>
        <dbReference type="EMBL" id="PWJ32357.1"/>
    </source>
</evidence>
<dbReference type="GO" id="GO:0000976">
    <property type="term" value="F:transcription cis-regulatory region binding"/>
    <property type="evidence" value="ECO:0007669"/>
    <property type="project" value="TreeGrafter"/>
</dbReference>
<dbReference type="Pfam" id="PF00356">
    <property type="entry name" value="LacI"/>
    <property type="match status" value="1"/>
</dbReference>
<gene>
    <name evidence="5" type="ORF">A8806_101645</name>
</gene>
<dbReference type="Proteomes" id="UP000245845">
    <property type="component" value="Unassembled WGS sequence"/>
</dbReference>
<dbReference type="Gene3D" id="1.10.260.40">
    <property type="entry name" value="lambda repressor-like DNA-binding domains"/>
    <property type="match status" value="1"/>
</dbReference>
<dbReference type="EMBL" id="QGDL01000001">
    <property type="protein sequence ID" value="PWJ32357.1"/>
    <property type="molecule type" value="Genomic_DNA"/>
</dbReference>
<dbReference type="SUPFAM" id="SSF53822">
    <property type="entry name" value="Periplasmic binding protein-like I"/>
    <property type="match status" value="1"/>
</dbReference>
<keyword evidence="6" id="KW-1185">Reference proteome</keyword>
<dbReference type="InterPro" id="IPR028082">
    <property type="entry name" value="Peripla_BP_I"/>
</dbReference>
<dbReference type="GO" id="GO:0003700">
    <property type="term" value="F:DNA-binding transcription factor activity"/>
    <property type="evidence" value="ECO:0007669"/>
    <property type="project" value="TreeGrafter"/>
</dbReference>
<feature type="domain" description="HTH lacI-type" evidence="4">
    <location>
        <begin position="5"/>
        <end position="61"/>
    </location>
</feature>
<dbReference type="InterPro" id="IPR000843">
    <property type="entry name" value="HTH_LacI"/>
</dbReference>
<dbReference type="PROSITE" id="PS50932">
    <property type="entry name" value="HTH_LACI_2"/>
    <property type="match status" value="1"/>
</dbReference>
<dbReference type="CDD" id="cd01392">
    <property type="entry name" value="HTH_LacI"/>
    <property type="match status" value="1"/>
</dbReference>
<dbReference type="InterPro" id="IPR046335">
    <property type="entry name" value="LacI/GalR-like_sensor"/>
</dbReference>
<keyword evidence="3" id="KW-0804">Transcription</keyword>
<sequence length="337" mass="39091">MKGNITAKEIAKICGVSQATVSYVLNDRNDKRISEETKERVRKVIAEYHYVPNEAARSMRNKKCTAIGIVCAWDYSRQSFLDTIEGIGRYLDKMNYTLTLFYEKKEDTSPSYINSYKSNLIDGLIYISNKEHEKFVEPAEKYDIPYVVVCMDGVFSKKSPKPHAFDDVLEECVLFCRQKQLRTIRYFSVDNEGVFVNNKYPQFAEMAARIYPECDLEHVVIPVKYRCPENIYPGLKAYMDTHEFDIAISHNYDIGYLIQREILKNGVVLPQHPKNIFINNVDFYAITYPSVTGITIPYHEMGRYAAKLILAILAGKEEEFTYQEFTCRLIHRQSTLC</sequence>
<dbReference type="PANTHER" id="PTHR30146">
    <property type="entry name" value="LACI-RELATED TRANSCRIPTIONAL REPRESSOR"/>
    <property type="match status" value="1"/>
</dbReference>
<name>A0A2Y9B9K2_9FIRM</name>
<proteinExistence type="predicted"/>
<evidence type="ECO:0000313" key="6">
    <source>
        <dbReference type="Proteomes" id="UP000245845"/>
    </source>
</evidence>
<organism evidence="5 6">
    <name type="scientific">Faecalicatena orotica</name>
    <dbReference type="NCBI Taxonomy" id="1544"/>
    <lineage>
        <taxon>Bacteria</taxon>
        <taxon>Bacillati</taxon>
        <taxon>Bacillota</taxon>
        <taxon>Clostridia</taxon>
        <taxon>Lachnospirales</taxon>
        <taxon>Lachnospiraceae</taxon>
        <taxon>Faecalicatena</taxon>
    </lineage>
</organism>
<accession>A0A2Y9B9K2</accession>
<reference evidence="5 6" key="1">
    <citation type="submission" date="2018-05" db="EMBL/GenBank/DDBJ databases">
        <title>The Hungate 1000. A catalogue of reference genomes from the rumen microbiome.</title>
        <authorList>
            <person name="Kelly W."/>
        </authorList>
    </citation>
    <scope>NUCLEOTIDE SEQUENCE [LARGE SCALE GENOMIC DNA]</scope>
    <source>
        <strain evidence="5 6">NLAE-zl-C242</strain>
    </source>
</reference>
<dbReference type="RefSeq" id="WP_181368560.1">
    <property type="nucleotide sequence ID" value="NZ_QGDL01000001.1"/>
</dbReference>
<dbReference type="SMART" id="SM00354">
    <property type="entry name" value="HTH_LACI"/>
    <property type="match status" value="1"/>
</dbReference>
<dbReference type="Gene3D" id="3.40.50.2300">
    <property type="match status" value="2"/>
</dbReference>
<dbReference type="PANTHER" id="PTHR30146:SF109">
    <property type="entry name" value="HTH-TYPE TRANSCRIPTIONAL REGULATOR GALS"/>
    <property type="match status" value="1"/>
</dbReference>
<evidence type="ECO:0000256" key="2">
    <source>
        <dbReference type="ARBA" id="ARBA00023125"/>
    </source>
</evidence>
<protein>
    <submittedName>
        <fullName evidence="5">DNA-binding LacI/PurR family transcriptional regulator</fullName>
    </submittedName>
</protein>
<keyword evidence="1" id="KW-0805">Transcription regulation</keyword>
<evidence type="ECO:0000259" key="4">
    <source>
        <dbReference type="PROSITE" id="PS50932"/>
    </source>
</evidence>
<dbReference type="AlphaFoldDB" id="A0A2Y9B9K2"/>
<keyword evidence="2 5" id="KW-0238">DNA-binding</keyword>
<dbReference type="Pfam" id="PF13377">
    <property type="entry name" value="Peripla_BP_3"/>
    <property type="match status" value="1"/>
</dbReference>
<dbReference type="InterPro" id="IPR010982">
    <property type="entry name" value="Lambda_DNA-bd_dom_sf"/>
</dbReference>
<comment type="caution">
    <text evidence="5">The sequence shown here is derived from an EMBL/GenBank/DDBJ whole genome shotgun (WGS) entry which is preliminary data.</text>
</comment>